<dbReference type="RefSeq" id="WP_197558109.1">
    <property type="nucleotide sequence ID" value="NZ_CP063065.1"/>
</dbReference>
<feature type="domain" description="Glycosyltransferase 2-like" evidence="1">
    <location>
        <begin position="4"/>
        <end position="157"/>
    </location>
</feature>
<evidence type="ECO:0000313" key="3">
    <source>
        <dbReference type="Proteomes" id="UP000595091"/>
    </source>
</evidence>
<dbReference type="PANTHER" id="PTHR22916:SF3">
    <property type="entry name" value="UDP-GLCNAC:BETAGAL BETA-1,3-N-ACETYLGLUCOSAMINYLTRANSFERASE-LIKE PROTEIN 1"/>
    <property type="match status" value="1"/>
</dbReference>
<dbReference type="Proteomes" id="UP000595091">
    <property type="component" value="Chromosome"/>
</dbReference>
<protein>
    <submittedName>
        <fullName evidence="2">Glycosyltransferase</fullName>
    </submittedName>
</protein>
<dbReference type="InterPro" id="IPR029044">
    <property type="entry name" value="Nucleotide-diphossugar_trans"/>
</dbReference>
<evidence type="ECO:0000313" key="2">
    <source>
        <dbReference type="EMBL" id="QOQ78649.1"/>
    </source>
</evidence>
<dbReference type="EMBL" id="CP063065">
    <property type="protein sequence ID" value="QOQ78649.1"/>
    <property type="molecule type" value="Genomic_DNA"/>
</dbReference>
<accession>A0A7M1KUB3</accession>
<name>A0A7M1KUB3_9LACT</name>
<gene>
    <name evidence="2" type="ORF">IMX20_06540</name>
</gene>
<sequence length="229" mass="26591">MKISVAIATFNGEEFIAEQLNSILKQLSIDDEIIISDDGSTDNTTHIVASYILKDSRIRLVQGPKKGFVKNFENALKHTTGDIIFLSDQDDIWMEDKVKSVLSHFTNDTKVVLHNFINFQHNSLSLQTENIINYKKGLIKNLLYSSYWGCCLAFTREFKNQIIPFPKKLISHDQYIGLIAEHEKNISFIDEPLIYHRVHSNNQSKSRKLKEKISFRIKMLKSFVEYRFT</sequence>
<organism evidence="2 3">
    <name type="scientific">Aerococcus urinaeequi</name>
    <dbReference type="NCBI Taxonomy" id="51665"/>
    <lineage>
        <taxon>Bacteria</taxon>
        <taxon>Bacillati</taxon>
        <taxon>Bacillota</taxon>
        <taxon>Bacilli</taxon>
        <taxon>Lactobacillales</taxon>
        <taxon>Aerococcaceae</taxon>
        <taxon>Aerococcus</taxon>
    </lineage>
</organism>
<dbReference type="GO" id="GO:0016758">
    <property type="term" value="F:hexosyltransferase activity"/>
    <property type="evidence" value="ECO:0007669"/>
    <property type="project" value="UniProtKB-ARBA"/>
</dbReference>
<reference evidence="2 3" key="1">
    <citation type="submission" date="2020-10" db="EMBL/GenBank/DDBJ databases">
        <title>Plasmid carrying two tetracycline resistance determinant.</title>
        <authorList>
            <person name="Yang Q."/>
        </authorList>
    </citation>
    <scope>NUCLEOTIDE SEQUENCE [LARGE SCALE GENOMIC DNA]</scope>
    <source>
        <strain evidence="2 3">T43</strain>
    </source>
</reference>
<proteinExistence type="predicted"/>
<dbReference type="Gene3D" id="3.90.550.10">
    <property type="entry name" value="Spore Coat Polysaccharide Biosynthesis Protein SpsA, Chain A"/>
    <property type="match status" value="1"/>
</dbReference>
<dbReference type="PANTHER" id="PTHR22916">
    <property type="entry name" value="GLYCOSYLTRANSFERASE"/>
    <property type="match status" value="1"/>
</dbReference>
<keyword evidence="2" id="KW-0808">Transferase</keyword>
<evidence type="ECO:0000259" key="1">
    <source>
        <dbReference type="Pfam" id="PF00535"/>
    </source>
</evidence>
<dbReference type="InterPro" id="IPR001173">
    <property type="entry name" value="Glyco_trans_2-like"/>
</dbReference>
<dbReference type="Pfam" id="PF00535">
    <property type="entry name" value="Glycos_transf_2"/>
    <property type="match status" value="1"/>
</dbReference>
<dbReference type="SUPFAM" id="SSF53448">
    <property type="entry name" value="Nucleotide-diphospho-sugar transferases"/>
    <property type="match status" value="1"/>
</dbReference>
<dbReference type="AlphaFoldDB" id="A0A7M1KUB3"/>